<feature type="domain" description="Type II/III secretion system secretin-like" evidence="2">
    <location>
        <begin position="267"/>
        <end position="430"/>
    </location>
</feature>
<dbReference type="InterPro" id="IPR001775">
    <property type="entry name" value="GspD/PilQ"/>
</dbReference>
<gene>
    <name evidence="4" type="ORF">LCGC14_0162300</name>
</gene>
<dbReference type="EMBL" id="LAZR01000061">
    <property type="protein sequence ID" value="KKN96980.1"/>
    <property type="molecule type" value="Genomic_DNA"/>
</dbReference>
<evidence type="ECO:0000259" key="2">
    <source>
        <dbReference type="Pfam" id="PF00263"/>
    </source>
</evidence>
<dbReference type="Pfam" id="PF00263">
    <property type="entry name" value="Secretin"/>
    <property type="match status" value="1"/>
</dbReference>
<organism evidence="4">
    <name type="scientific">marine sediment metagenome</name>
    <dbReference type="NCBI Taxonomy" id="412755"/>
    <lineage>
        <taxon>unclassified sequences</taxon>
        <taxon>metagenomes</taxon>
        <taxon>ecological metagenomes</taxon>
    </lineage>
</organism>
<dbReference type="PANTHER" id="PTHR30332">
    <property type="entry name" value="PROBABLE GENERAL SECRETION PATHWAY PROTEIN D"/>
    <property type="match status" value="1"/>
</dbReference>
<protein>
    <submittedName>
        <fullName evidence="4">Uncharacterized protein</fullName>
    </submittedName>
</protein>
<proteinExistence type="predicted"/>
<dbReference type="PANTHER" id="PTHR30332:SF17">
    <property type="entry name" value="TYPE IV PILIATION SYSTEM PROTEIN DR_0774-RELATED"/>
    <property type="match status" value="1"/>
</dbReference>
<comment type="caution">
    <text evidence="4">The sequence shown here is derived from an EMBL/GenBank/DDBJ whole genome shotgun (WGS) entry which is preliminary data.</text>
</comment>
<dbReference type="InterPro" id="IPR004846">
    <property type="entry name" value="T2SS/T3SS_dom"/>
</dbReference>
<evidence type="ECO:0000313" key="4">
    <source>
        <dbReference type="EMBL" id="KKN96980.1"/>
    </source>
</evidence>
<dbReference type="GO" id="GO:0015627">
    <property type="term" value="C:type II protein secretion system complex"/>
    <property type="evidence" value="ECO:0007669"/>
    <property type="project" value="TreeGrafter"/>
</dbReference>
<feature type="region of interest" description="Disordered" evidence="1">
    <location>
        <begin position="500"/>
        <end position="537"/>
    </location>
</feature>
<evidence type="ECO:0000259" key="3">
    <source>
        <dbReference type="Pfam" id="PF13629"/>
    </source>
</evidence>
<name>A0A0F9UVB1_9ZZZZ</name>
<evidence type="ECO:0000256" key="1">
    <source>
        <dbReference type="SAM" id="MobiDB-lite"/>
    </source>
</evidence>
<dbReference type="InterPro" id="IPR032789">
    <property type="entry name" value="T2SS-T3SS_pil_N"/>
</dbReference>
<dbReference type="PRINTS" id="PR00811">
    <property type="entry name" value="BCTERIALGSPD"/>
</dbReference>
<reference evidence="4" key="1">
    <citation type="journal article" date="2015" name="Nature">
        <title>Complex archaea that bridge the gap between prokaryotes and eukaryotes.</title>
        <authorList>
            <person name="Spang A."/>
            <person name="Saw J.H."/>
            <person name="Jorgensen S.L."/>
            <person name="Zaremba-Niedzwiedzka K."/>
            <person name="Martijn J."/>
            <person name="Lind A.E."/>
            <person name="van Eijk R."/>
            <person name="Schleper C."/>
            <person name="Guy L."/>
            <person name="Ettema T.J."/>
        </authorList>
    </citation>
    <scope>NUCLEOTIDE SEQUENCE</scope>
</reference>
<feature type="domain" description="Pilus formation protein N-terminal" evidence="3">
    <location>
        <begin position="42"/>
        <end position="110"/>
    </location>
</feature>
<dbReference type="InterPro" id="IPR050810">
    <property type="entry name" value="Bact_Secretion_Sys_Channel"/>
</dbReference>
<accession>A0A0F9UVB1</accession>
<dbReference type="GO" id="GO:0009306">
    <property type="term" value="P:protein secretion"/>
    <property type="evidence" value="ECO:0007669"/>
    <property type="project" value="InterPro"/>
</dbReference>
<dbReference type="Pfam" id="PF13629">
    <property type="entry name" value="T2SS-T3SS_pil_N"/>
    <property type="match status" value="1"/>
</dbReference>
<dbReference type="AlphaFoldDB" id="A0A0F9UVB1"/>
<sequence length="537" mass="57578">MMGTIEKPRAVIRLMCLVATLTAVALAPGRTDAEGQPPDTEERSLAVYVGHSIVVDAPWPVARAAVTTPETADIQVLTSTSILVQGKAVGSTDLILWSEKEDIWRARVDVQVDLGQLQASLREYFPYSDLRLTTTQGVVVVEGGLRRAEHAAQLREILDATELTYVDKTHVSGIQQVQLRVRIAEVSRQALRLLGINAVITGSDAFIGSVPGSSGGGPLNPISIGVPAGTPMARILPFQFTQNMNVSSAVTLFGGFPNVALEVFIQALAENQYLRVLAEPTIIALSGEEASFLAGGEFPVPIVQGSSAGGGTSITVEYKEFGVRLRFLPTVLGDGRIRLHVAPEVSQTSSLNAVTIEGFEIPSLLTRRAETTLELNSGQTFAMAGLISRSENARSSRVPGLGDLPILGALFRSVRYQRDETDLVVMVTVSFVEPLSTGEDISDLPVPGSLHTAPNDWEFYAMGRLAGQTPVRLSEAQSAWLSETGLNRLRGAGAWATYDQAPAQSHLPTPRSSMPPEKQMPRNEESKGVAVETRLPP</sequence>
<feature type="compositionally biased region" description="Polar residues" evidence="1">
    <location>
        <begin position="502"/>
        <end position="512"/>
    </location>
</feature>